<reference evidence="1 2" key="1">
    <citation type="submission" date="2015-07" db="EMBL/GenBank/DDBJ databases">
        <title>The genome of Dufourea novaeangliae.</title>
        <authorList>
            <person name="Pan H."/>
            <person name="Kapheim K."/>
        </authorList>
    </citation>
    <scope>NUCLEOTIDE SEQUENCE [LARGE SCALE GENOMIC DNA]</scope>
    <source>
        <strain evidence="1">0120121106</strain>
        <tissue evidence="1">Whole body</tissue>
    </source>
</reference>
<accession>A0A154P297</accession>
<gene>
    <name evidence="1" type="ORF">WN55_08857</name>
</gene>
<dbReference type="Proteomes" id="UP000076502">
    <property type="component" value="Unassembled WGS sequence"/>
</dbReference>
<dbReference type="AlphaFoldDB" id="A0A154P297"/>
<protein>
    <submittedName>
        <fullName evidence="1">Uncharacterized protein</fullName>
    </submittedName>
</protein>
<evidence type="ECO:0000313" key="2">
    <source>
        <dbReference type="Proteomes" id="UP000076502"/>
    </source>
</evidence>
<keyword evidence="2" id="KW-1185">Reference proteome</keyword>
<proteinExistence type="predicted"/>
<dbReference type="EMBL" id="KQ434786">
    <property type="protein sequence ID" value="KZC05250.1"/>
    <property type="molecule type" value="Genomic_DNA"/>
</dbReference>
<sequence length="64" mass="7409">MCEKERRGERFVLGLLVDSSVRLPSTPSRPCLRRGDIRWSVKDVYVCIYERGRLRVVAGKVSTR</sequence>
<organism evidence="1 2">
    <name type="scientific">Dufourea novaeangliae</name>
    <name type="common">Sweat bee</name>
    <dbReference type="NCBI Taxonomy" id="178035"/>
    <lineage>
        <taxon>Eukaryota</taxon>
        <taxon>Metazoa</taxon>
        <taxon>Ecdysozoa</taxon>
        <taxon>Arthropoda</taxon>
        <taxon>Hexapoda</taxon>
        <taxon>Insecta</taxon>
        <taxon>Pterygota</taxon>
        <taxon>Neoptera</taxon>
        <taxon>Endopterygota</taxon>
        <taxon>Hymenoptera</taxon>
        <taxon>Apocrita</taxon>
        <taxon>Aculeata</taxon>
        <taxon>Apoidea</taxon>
        <taxon>Anthophila</taxon>
        <taxon>Halictidae</taxon>
        <taxon>Rophitinae</taxon>
        <taxon>Dufourea</taxon>
    </lineage>
</organism>
<name>A0A154P297_DUFNO</name>
<evidence type="ECO:0000313" key="1">
    <source>
        <dbReference type="EMBL" id="KZC05250.1"/>
    </source>
</evidence>